<dbReference type="Pfam" id="PF21745">
    <property type="entry name" value="PMI1_PMIR1-2_C"/>
    <property type="match status" value="1"/>
</dbReference>
<name>A0AAV8RYZ6_ENSVE</name>
<sequence length="874" mass="96600">MLLGELSAITTMTSSAPPPSMAAHAGEADANMQILQELERLSRSLSKSHTSRRTTSLFLPRSSYTAPAADDGPRLVNEAVRSDRRSHSSRHLSRFPWHLGWNPQHDLDGDDAAGGRHRTPVKREHTLEPEPGEKRGIWSWKPMRALAHIAMHRLVCLFSVEVIAIQHLPASMDGLRLSVAVRKKETKDGAVQTMPSRVLGGCADFEETLFIRCHLYCSGGTAAGKPLKFEARPFLISTVAVDAPQIDLGRSIVDLSLLVKESIQKNLEGQRIRQWDNAFPLSGRAKGGEMVLKLAFQIMEDGGIGIYNQAEKIRSNKEKDSNFSVPRKQSKSSFSVALRGGQSTITSNTSSVRKLEETKDFGLDHGPGLHPSTPPVGQKAKPYPKEEDSDLPDFEVIDKGIEIQQEKVEEEEVIPEDATEVSSVSSEVVKEVVHDRAQWSRLNELHVIAKEIKALELMMTDDGADLVTTTQEHKFQRLDTEEETVTREFVRMLEFEDGKEPKYDGLDLVTSSDHGANEVVKDEEEKALVPDLGKSLGSVVQTRDGGYLVSMNPFNVQVTRKETPKLAMQISREVIVEDEKLASELQLFQRLAAMGSEEMVSRLLSQTAMDELLGKTAEQIAFEGIASAIISGRNKEGASSSAARSITIVRKMAAATNKGRKERILAGTWSVNEETVTADEILALSLQRMEAMAVEALKFQADMAEEEEVEVAPLEVFPVIGNDGVGNPLDSAISLEDWLRTCSTSSHMTMLVVIQLRDPSRRNEAVGAPMIAVVQAAALDDDQVDDERRFKLISLHVGGVKLSSNRKRSTWDGEKQRSTAMQWFVENGVGKAGRRAKQMQAKRGHDLIWSITSRLTSGAWLKPVRNPDVRFLSD</sequence>
<keyword evidence="4" id="KW-1185">Reference proteome</keyword>
<feature type="compositionally biased region" description="Polar residues" evidence="1">
    <location>
        <begin position="331"/>
        <end position="340"/>
    </location>
</feature>
<proteinExistence type="predicted"/>
<organism evidence="3 4">
    <name type="scientific">Ensete ventricosum</name>
    <name type="common">Abyssinian banana</name>
    <name type="synonym">Musa ensete</name>
    <dbReference type="NCBI Taxonomy" id="4639"/>
    <lineage>
        <taxon>Eukaryota</taxon>
        <taxon>Viridiplantae</taxon>
        <taxon>Streptophyta</taxon>
        <taxon>Embryophyta</taxon>
        <taxon>Tracheophyta</taxon>
        <taxon>Spermatophyta</taxon>
        <taxon>Magnoliopsida</taxon>
        <taxon>Liliopsida</taxon>
        <taxon>Zingiberales</taxon>
        <taxon>Musaceae</taxon>
        <taxon>Ensete</taxon>
    </lineage>
</organism>
<dbReference type="InterPro" id="IPR039614">
    <property type="entry name" value="PMI1-like"/>
</dbReference>
<dbReference type="AlphaFoldDB" id="A0AAV8RYZ6"/>
<comment type="caution">
    <text evidence="3">The sequence shown here is derived from an EMBL/GenBank/DDBJ whole genome shotgun (WGS) entry which is preliminary data.</text>
</comment>
<dbReference type="Proteomes" id="UP001222027">
    <property type="component" value="Unassembled WGS sequence"/>
</dbReference>
<dbReference type="PROSITE" id="PS51840">
    <property type="entry name" value="C2_NT"/>
    <property type="match status" value="1"/>
</dbReference>
<accession>A0AAV8RYZ6</accession>
<dbReference type="Pfam" id="PF10358">
    <property type="entry name" value="NT-C2"/>
    <property type="match status" value="1"/>
</dbReference>
<evidence type="ECO:0000256" key="1">
    <source>
        <dbReference type="SAM" id="MobiDB-lite"/>
    </source>
</evidence>
<feature type="region of interest" description="Disordered" evidence="1">
    <location>
        <begin position="360"/>
        <end position="391"/>
    </location>
</feature>
<feature type="region of interest" description="Disordered" evidence="1">
    <location>
        <begin position="317"/>
        <end position="340"/>
    </location>
</feature>
<reference evidence="3 4" key="1">
    <citation type="submission" date="2022-12" db="EMBL/GenBank/DDBJ databases">
        <title>Chromosome-scale assembly of the Ensete ventricosum genome.</title>
        <authorList>
            <person name="Dussert Y."/>
            <person name="Stocks J."/>
            <person name="Wendawek A."/>
            <person name="Woldeyes F."/>
            <person name="Nichols R.A."/>
            <person name="Borrell J.S."/>
        </authorList>
    </citation>
    <scope>NUCLEOTIDE SEQUENCE [LARGE SCALE GENOMIC DNA]</scope>
    <source>
        <strain evidence="4">cv. Maze</strain>
        <tissue evidence="3">Seeds</tissue>
    </source>
</reference>
<dbReference type="PANTHER" id="PTHR33414">
    <property type="entry name" value="PROTEIN PLASTID MOVEMENT IMPAIRED 1-RELATED 1"/>
    <property type="match status" value="1"/>
</dbReference>
<dbReference type="PANTHER" id="PTHR33414:SF2">
    <property type="entry name" value="PROTEIN PLASTID MOVEMENT IMPAIRED 1"/>
    <property type="match status" value="1"/>
</dbReference>
<protein>
    <recommendedName>
        <fullName evidence="2">C2 NT-type domain-containing protein</fullName>
    </recommendedName>
</protein>
<gene>
    <name evidence="3" type="ORF">OPV22_002754</name>
</gene>
<evidence type="ECO:0000313" key="4">
    <source>
        <dbReference type="Proteomes" id="UP001222027"/>
    </source>
</evidence>
<feature type="domain" description="C2 NT-type" evidence="2">
    <location>
        <begin position="146"/>
        <end position="300"/>
    </location>
</feature>
<dbReference type="EMBL" id="JAQQAF010000001">
    <property type="protein sequence ID" value="KAJ8512320.1"/>
    <property type="molecule type" value="Genomic_DNA"/>
</dbReference>
<dbReference type="InterPro" id="IPR019448">
    <property type="entry name" value="NT-C2"/>
</dbReference>
<evidence type="ECO:0000313" key="3">
    <source>
        <dbReference type="EMBL" id="KAJ8512320.1"/>
    </source>
</evidence>
<dbReference type="InterPro" id="IPR048972">
    <property type="entry name" value="PMI1_PMIR1-2_C"/>
</dbReference>
<evidence type="ECO:0000259" key="2">
    <source>
        <dbReference type="PROSITE" id="PS51840"/>
    </source>
</evidence>